<gene>
    <name evidence="2" type="ORF">KHB02_11590</name>
</gene>
<dbReference type="AlphaFoldDB" id="A0A942SYA3"/>
<evidence type="ECO:0000256" key="1">
    <source>
        <dbReference type="SAM" id="MobiDB-lite"/>
    </source>
</evidence>
<organism evidence="2">
    <name type="scientific">Neobacillus citreus</name>
    <dbReference type="NCBI Taxonomy" id="2833578"/>
    <lineage>
        <taxon>Bacteria</taxon>
        <taxon>Bacillati</taxon>
        <taxon>Bacillota</taxon>
        <taxon>Bacilli</taxon>
        <taxon>Bacillales</taxon>
        <taxon>Bacillaceae</taxon>
        <taxon>Neobacillus</taxon>
    </lineage>
</organism>
<feature type="region of interest" description="Disordered" evidence="1">
    <location>
        <begin position="273"/>
        <end position="326"/>
    </location>
</feature>
<sequence>MHLGRHAERQRAVPRPEVVDPPVELGEVCPCAGHDLESVELGRRAAQGTLELRGRPVGHRVERTDPDDRAVRERRLDRGTERSGVVGDEPHVERGSLRVSSCARQHGCRVRVAEYGLDEDRQAPQQCVVGGTFRRGTGTCEQLERRRGGTPVPGVGGRVRVSVRVRKGGGGSRVADGRAGRGERCRASRPWSAAGRGHASWFCRTACRGHAQRERLPDRRARAQVDGEGLRQRCRVGLVGRIGPVALVLHLEDVAPEVESYLPASRVPGVPGDVTGGLVRGDVDRVGRRGLGPVGVPDHERHPGEVRRVQDHEADAVPPERRGHGRRDVHVQRVTVSAGVEGPAQHLGVVEARGRVDPQVAAVLPGRGGGVEDDVVGRAPVRVAGDEPDAAEHGDAVVVPDVRELGAAEREPPRADRDLALLVRPGGGARHPALRRVTGWSSRRPRGRSPPSRTRTRRSPGRP</sequence>
<feature type="compositionally biased region" description="Basic and acidic residues" evidence="1">
    <location>
        <begin position="407"/>
        <end position="419"/>
    </location>
</feature>
<comment type="caution">
    <text evidence="2">The sequence shown here is derived from an EMBL/GenBank/DDBJ whole genome shotgun (WGS) entry which is preliminary data.</text>
</comment>
<feature type="region of interest" description="Disordered" evidence="1">
    <location>
        <begin position="407"/>
        <end position="463"/>
    </location>
</feature>
<reference evidence="2" key="1">
    <citation type="submission" date="2021-05" db="EMBL/GenBank/DDBJ databases">
        <title>Novel Bacillus species.</title>
        <authorList>
            <person name="Liu G."/>
        </authorList>
    </citation>
    <scope>NUCLEOTIDE SEQUENCE</scope>
    <source>
        <strain evidence="2">FJAT-50051</strain>
    </source>
</reference>
<feature type="compositionally biased region" description="Basic and acidic residues" evidence="1">
    <location>
        <begin position="297"/>
        <end position="326"/>
    </location>
</feature>
<accession>A0A942SYA3</accession>
<name>A0A942SYA3_9BACI</name>
<evidence type="ECO:0000313" key="2">
    <source>
        <dbReference type="EMBL" id="MBS4182027.1"/>
    </source>
</evidence>
<protein>
    <submittedName>
        <fullName evidence="2">Uncharacterized protein</fullName>
    </submittedName>
</protein>
<proteinExistence type="predicted"/>
<dbReference type="EMBL" id="JAGYPE010000002">
    <property type="protein sequence ID" value="MBS4182027.1"/>
    <property type="molecule type" value="Genomic_DNA"/>
</dbReference>
<feature type="compositionally biased region" description="Basic residues" evidence="1">
    <location>
        <begin position="454"/>
        <end position="463"/>
    </location>
</feature>